<dbReference type="Proteomes" id="UP001589833">
    <property type="component" value="Unassembled WGS sequence"/>
</dbReference>
<keyword evidence="2" id="KW-1185">Reference proteome</keyword>
<name>A0ABV6NH64_9BACI</name>
<reference evidence="1 2" key="1">
    <citation type="submission" date="2024-09" db="EMBL/GenBank/DDBJ databases">
        <authorList>
            <person name="Sun Q."/>
            <person name="Mori K."/>
        </authorList>
    </citation>
    <scope>NUCLEOTIDE SEQUENCE [LARGE SCALE GENOMIC DNA]</scope>
    <source>
        <strain evidence="1 2">NCAIM B.02301</strain>
    </source>
</reference>
<dbReference type="Pfam" id="PF10819">
    <property type="entry name" value="DUF2564"/>
    <property type="match status" value="1"/>
</dbReference>
<evidence type="ECO:0000313" key="1">
    <source>
        <dbReference type="EMBL" id="MFC0560001.1"/>
    </source>
</evidence>
<dbReference type="EMBL" id="JBHLTR010000017">
    <property type="protein sequence ID" value="MFC0560001.1"/>
    <property type="molecule type" value="Genomic_DNA"/>
</dbReference>
<protein>
    <submittedName>
        <fullName evidence="1">DUF2564 family protein</fullName>
    </submittedName>
</protein>
<dbReference type="InterPro" id="IPR020314">
    <property type="entry name" value="Uncharacterised_YpzA"/>
</dbReference>
<dbReference type="RefSeq" id="WP_273840648.1">
    <property type="nucleotide sequence ID" value="NZ_JAQQWT010000002.1"/>
</dbReference>
<evidence type="ECO:0000313" key="2">
    <source>
        <dbReference type="Proteomes" id="UP001589833"/>
    </source>
</evidence>
<gene>
    <name evidence="1" type="ORF">ACFFH4_13170</name>
</gene>
<organism evidence="1 2">
    <name type="scientific">Halalkalibacter alkalisediminis</name>
    <dbReference type="NCBI Taxonomy" id="935616"/>
    <lineage>
        <taxon>Bacteria</taxon>
        <taxon>Bacillati</taxon>
        <taxon>Bacillota</taxon>
        <taxon>Bacilli</taxon>
        <taxon>Bacillales</taxon>
        <taxon>Bacillaceae</taxon>
        <taxon>Halalkalibacter</taxon>
    </lineage>
</organism>
<sequence length="84" mass="9389">MTNPSGFNDIKQVEMSVLSAEHMVGQATRSMDEEQLEAATNALQDAKSQLYKAMSHQTGVDEAFFEMSQELLDKADHQLKEAKK</sequence>
<accession>A0ABV6NH64</accession>
<proteinExistence type="predicted"/>
<comment type="caution">
    <text evidence="1">The sequence shown here is derived from an EMBL/GenBank/DDBJ whole genome shotgun (WGS) entry which is preliminary data.</text>
</comment>